<proteinExistence type="predicted"/>
<dbReference type="AlphaFoldDB" id="A0A7W0IBS4"/>
<evidence type="ECO:0000313" key="2">
    <source>
        <dbReference type="Proteomes" id="UP000545761"/>
    </source>
</evidence>
<organism evidence="1 2">
    <name type="scientific">Streptomyces himalayensis subsp. himalayensis</name>
    <dbReference type="NCBI Taxonomy" id="2756131"/>
    <lineage>
        <taxon>Bacteria</taxon>
        <taxon>Bacillati</taxon>
        <taxon>Actinomycetota</taxon>
        <taxon>Actinomycetes</taxon>
        <taxon>Kitasatosporales</taxon>
        <taxon>Streptomycetaceae</taxon>
        <taxon>Streptomyces</taxon>
        <taxon>Streptomyces himalayensis</taxon>
    </lineage>
</organism>
<reference evidence="1 2" key="1">
    <citation type="submission" date="2020-07" db="EMBL/GenBank/DDBJ databases">
        <title>Streptomyces isolated from Indian soil.</title>
        <authorList>
            <person name="Mandal S."/>
            <person name="Maiti P.K."/>
        </authorList>
    </citation>
    <scope>NUCLEOTIDE SEQUENCE [LARGE SCALE GENOMIC DNA]</scope>
    <source>
        <strain evidence="1 2">PSKA28</strain>
    </source>
</reference>
<evidence type="ECO:0000313" key="1">
    <source>
        <dbReference type="EMBL" id="MBA2949667.1"/>
    </source>
</evidence>
<dbReference type="Proteomes" id="UP000545761">
    <property type="component" value="Unassembled WGS sequence"/>
</dbReference>
<sequence length="148" mass="16193">MSTSRRCVHDNLPDEAARSKVTVLRDDVEPASEAQIDYGFLGQWNNPSTGKRHRTQAFMMVLPATRHMLVRPVVHMDQHAWTLTHAEAFRFFGGYVGDNSSAISCSRSGWSLPSRSSDGLAAAVVRRVDAAGNPAASPGHALVDDYLE</sequence>
<gene>
    <name evidence="1" type="ORF">H1D24_28575</name>
</gene>
<dbReference type="RefSeq" id="WP_181660628.1">
    <property type="nucleotide sequence ID" value="NZ_JACEHE010000020.1"/>
</dbReference>
<name>A0A7W0IBS4_9ACTN</name>
<accession>A0A7W0IBS4</accession>
<dbReference type="EMBL" id="JACEHE010000020">
    <property type="protein sequence ID" value="MBA2949667.1"/>
    <property type="molecule type" value="Genomic_DNA"/>
</dbReference>
<protein>
    <submittedName>
        <fullName evidence="1">Uncharacterized protein</fullName>
    </submittedName>
</protein>
<comment type="caution">
    <text evidence="1">The sequence shown here is derived from an EMBL/GenBank/DDBJ whole genome shotgun (WGS) entry which is preliminary data.</text>
</comment>